<evidence type="ECO:0000313" key="2">
    <source>
        <dbReference type="Proteomes" id="UP000266673"/>
    </source>
</evidence>
<keyword evidence="2" id="KW-1185">Reference proteome</keyword>
<gene>
    <name evidence="1" type="ORF">C2G38_2178619</name>
</gene>
<proteinExistence type="predicted"/>
<accession>A0A397VFR8</accession>
<evidence type="ECO:0000313" key="1">
    <source>
        <dbReference type="EMBL" id="RIB20691.1"/>
    </source>
</evidence>
<reference evidence="1 2" key="1">
    <citation type="submission" date="2018-06" db="EMBL/GenBank/DDBJ databases">
        <title>Comparative genomics reveals the genomic features of Rhizophagus irregularis, R. cerebriforme, R. diaphanum and Gigaspora rosea, and their symbiotic lifestyle signature.</title>
        <authorList>
            <person name="Morin E."/>
            <person name="San Clemente H."/>
            <person name="Chen E.C.H."/>
            <person name="De La Providencia I."/>
            <person name="Hainaut M."/>
            <person name="Kuo A."/>
            <person name="Kohler A."/>
            <person name="Murat C."/>
            <person name="Tang N."/>
            <person name="Roy S."/>
            <person name="Loubradou J."/>
            <person name="Henrissat B."/>
            <person name="Grigoriev I.V."/>
            <person name="Corradi N."/>
            <person name="Roux C."/>
            <person name="Martin F.M."/>
        </authorList>
    </citation>
    <scope>NUCLEOTIDE SEQUENCE [LARGE SCALE GENOMIC DNA]</scope>
    <source>
        <strain evidence="1 2">DAOM 194757</strain>
    </source>
</reference>
<dbReference type="OrthoDB" id="2424260at2759"/>
<organism evidence="1 2">
    <name type="scientific">Gigaspora rosea</name>
    <dbReference type="NCBI Taxonomy" id="44941"/>
    <lineage>
        <taxon>Eukaryota</taxon>
        <taxon>Fungi</taxon>
        <taxon>Fungi incertae sedis</taxon>
        <taxon>Mucoromycota</taxon>
        <taxon>Glomeromycotina</taxon>
        <taxon>Glomeromycetes</taxon>
        <taxon>Diversisporales</taxon>
        <taxon>Gigasporaceae</taxon>
        <taxon>Gigaspora</taxon>
    </lineage>
</organism>
<comment type="caution">
    <text evidence="1">The sequence shown here is derived from an EMBL/GenBank/DDBJ whole genome shotgun (WGS) entry which is preliminary data.</text>
</comment>
<dbReference type="STRING" id="44941.A0A397VFR8"/>
<name>A0A397VFR8_9GLOM</name>
<dbReference type="EMBL" id="QKWP01000403">
    <property type="protein sequence ID" value="RIB20691.1"/>
    <property type="molecule type" value="Genomic_DNA"/>
</dbReference>
<sequence length="130" mass="15390">MHMQQEIDNKGFINKIVDQHNHELDVARIQFEQNKNFTQDMLEDVKFMTEHCNMGATAQRNFLEGKYPLQPIYSQDLYAMIRRFKPSNKALLNDAAMTSNWIDEQKKKDDTRWVIARDWDVTIHSHACFG</sequence>
<dbReference type="AlphaFoldDB" id="A0A397VFR8"/>
<protein>
    <recommendedName>
        <fullName evidence="3">Protein FAR1-RELATED SEQUENCE</fullName>
    </recommendedName>
</protein>
<evidence type="ECO:0008006" key="3">
    <source>
        <dbReference type="Google" id="ProtNLM"/>
    </source>
</evidence>
<dbReference type="Proteomes" id="UP000266673">
    <property type="component" value="Unassembled WGS sequence"/>
</dbReference>